<comment type="caution">
    <text evidence="2">The sequence shown here is derived from an EMBL/GenBank/DDBJ whole genome shotgun (WGS) entry which is preliminary data.</text>
</comment>
<gene>
    <name evidence="2" type="ORF">GGQ80_000725</name>
</gene>
<dbReference type="InterPro" id="IPR007168">
    <property type="entry name" value="Phageshock_PspC_N"/>
</dbReference>
<keyword evidence="3" id="KW-1185">Reference proteome</keyword>
<protein>
    <submittedName>
        <fullName evidence="2">Phage shock protein C</fullName>
    </submittedName>
</protein>
<name>A0A840FBD2_9SPHN</name>
<proteinExistence type="predicted"/>
<dbReference type="InterPro" id="IPR014320">
    <property type="entry name" value="Phageshock_PspC"/>
</dbReference>
<dbReference type="Proteomes" id="UP000529795">
    <property type="component" value="Unassembled WGS sequence"/>
</dbReference>
<dbReference type="Pfam" id="PF04024">
    <property type="entry name" value="PspC"/>
    <property type="match status" value="1"/>
</dbReference>
<sequence length="128" mass="14622">MSSSGSRTKFYLDKQDGKWKGVCAGIADYTGVDALWIRLGVAGMTLIAQQWWIVVAYMVVAWVAEDKPNDLYVTGEDAKFWQGVRTNTKRSTAEVRSKFRDIDRRLADIELHYTSRNKQLADEIDSLR</sequence>
<evidence type="ECO:0000313" key="2">
    <source>
        <dbReference type="EMBL" id="MBB4152837.1"/>
    </source>
</evidence>
<dbReference type="RefSeq" id="WP_183982540.1">
    <property type="nucleotide sequence ID" value="NZ_JACIEV010000002.1"/>
</dbReference>
<accession>A0A840FBD2</accession>
<dbReference type="NCBIfam" id="TIGR02978">
    <property type="entry name" value="phageshock_pspC"/>
    <property type="match status" value="1"/>
</dbReference>
<reference evidence="2 3" key="1">
    <citation type="submission" date="2020-08" db="EMBL/GenBank/DDBJ databases">
        <title>Genomic Encyclopedia of Type Strains, Phase IV (KMG-IV): sequencing the most valuable type-strain genomes for metagenomic binning, comparative biology and taxonomic classification.</title>
        <authorList>
            <person name="Goeker M."/>
        </authorList>
    </citation>
    <scope>NUCLEOTIDE SEQUENCE [LARGE SCALE GENOMIC DNA]</scope>
    <source>
        <strain evidence="2 3">YC6723</strain>
    </source>
</reference>
<dbReference type="EMBL" id="JACIEV010000002">
    <property type="protein sequence ID" value="MBB4152837.1"/>
    <property type="molecule type" value="Genomic_DNA"/>
</dbReference>
<evidence type="ECO:0000313" key="3">
    <source>
        <dbReference type="Proteomes" id="UP000529795"/>
    </source>
</evidence>
<dbReference type="AlphaFoldDB" id="A0A840FBD2"/>
<feature type="domain" description="Phage shock protein PspC N-terminal" evidence="1">
    <location>
        <begin position="9"/>
        <end position="64"/>
    </location>
</feature>
<organism evidence="2 3">
    <name type="scientific">Sphingomonas jinjuensis</name>
    <dbReference type="NCBI Taxonomy" id="535907"/>
    <lineage>
        <taxon>Bacteria</taxon>
        <taxon>Pseudomonadati</taxon>
        <taxon>Pseudomonadota</taxon>
        <taxon>Alphaproteobacteria</taxon>
        <taxon>Sphingomonadales</taxon>
        <taxon>Sphingomonadaceae</taxon>
        <taxon>Sphingomonas</taxon>
    </lineage>
</organism>
<evidence type="ECO:0000259" key="1">
    <source>
        <dbReference type="Pfam" id="PF04024"/>
    </source>
</evidence>